<protein>
    <submittedName>
        <fullName evidence="2">Uncharacterized protein</fullName>
    </submittedName>
</protein>
<dbReference type="PATRIC" id="fig|171383.3.peg.2489"/>
<gene>
    <name evidence="2" type="ORF">AKJ31_12175</name>
</gene>
<organism evidence="2 3">
    <name type="scientific">Vibrio hepatarius</name>
    <dbReference type="NCBI Taxonomy" id="171383"/>
    <lineage>
        <taxon>Bacteria</taxon>
        <taxon>Pseudomonadati</taxon>
        <taxon>Pseudomonadota</taxon>
        <taxon>Gammaproteobacteria</taxon>
        <taxon>Vibrionales</taxon>
        <taxon>Vibrionaceae</taxon>
        <taxon>Vibrio</taxon>
        <taxon>Vibrio oreintalis group</taxon>
    </lineage>
</organism>
<name>A0A0M0HZT1_9VIBR</name>
<feature type="transmembrane region" description="Helical" evidence="1">
    <location>
        <begin position="44"/>
        <end position="62"/>
    </location>
</feature>
<comment type="caution">
    <text evidence="2">The sequence shown here is derived from an EMBL/GenBank/DDBJ whole genome shotgun (WGS) entry which is preliminary data.</text>
</comment>
<keyword evidence="1" id="KW-0812">Transmembrane</keyword>
<accession>A0A0M0HZT1</accession>
<evidence type="ECO:0000313" key="3">
    <source>
        <dbReference type="Proteomes" id="UP000037530"/>
    </source>
</evidence>
<dbReference type="AlphaFoldDB" id="A0A0M0HZT1"/>
<reference evidence="3" key="1">
    <citation type="submission" date="2015-08" db="EMBL/GenBank/DDBJ databases">
        <title>Vibrio galatheae sp. nov., a novel member of the Vibrionaceae family isolated from the Solomon Islands.</title>
        <authorList>
            <person name="Giubergia S."/>
            <person name="Machado H."/>
            <person name="Mateiu R.V."/>
            <person name="Gram L."/>
        </authorList>
    </citation>
    <scope>NUCLEOTIDE SEQUENCE [LARGE SCALE GENOMIC DNA]</scope>
    <source>
        <strain evidence="3">DSM 19134</strain>
    </source>
</reference>
<proteinExistence type="predicted"/>
<feature type="transmembrane region" description="Helical" evidence="1">
    <location>
        <begin position="68"/>
        <end position="86"/>
    </location>
</feature>
<keyword evidence="1" id="KW-0472">Membrane</keyword>
<dbReference type="PROSITE" id="PS51257">
    <property type="entry name" value="PROKAR_LIPOPROTEIN"/>
    <property type="match status" value="1"/>
</dbReference>
<keyword evidence="3" id="KW-1185">Reference proteome</keyword>
<sequence length="100" mass="11675">MIYLFKHRYFEVLLYGAMLTPLLLMVLIIACTRIDSVGNFFRKVHWFTIPVMFIWFISLAVMVDVFSLTSVLVTIGVILFLILAIGHKHSRDMHKLMTKQ</sequence>
<dbReference type="EMBL" id="LHPI01000010">
    <property type="protein sequence ID" value="KOO07357.1"/>
    <property type="molecule type" value="Genomic_DNA"/>
</dbReference>
<evidence type="ECO:0000256" key="1">
    <source>
        <dbReference type="SAM" id="Phobius"/>
    </source>
</evidence>
<feature type="transmembrane region" description="Helical" evidence="1">
    <location>
        <begin position="12"/>
        <end position="32"/>
    </location>
</feature>
<evidence type="ECO:0000313" key="2">
    <source>
        <dbReference type="EMBL" id="KOO07357.1"/>
    </source>
</evidence>
<dbReference type="Proteomes" id="UP000037530">
    <property type="component" value="Unassembled WGS sequence"/>
</dbReference>
<keyword evidence="1" id="KW-1133">Transmembrane helix</keyword>